<feature type="region of interest" description="Disordered" evidence="4">
    <location>
        <begin position="122"/>
        <end position="143"/>
    </location>
</feature>
<dbReference type="RefSeq" id="XP_026286204.1">
    <property type="nucleotide sequence ID" value="XM_026430419.2"/>
</dbReference>
<dbReference type="KEGG" id="foc:113211892"/>
<dbReference type="Pfam" id="PF04969">
    <property type="entry name" value="CS"/>
    <property type="match status" value="1"/>
</dbReference>
<dbReference type="InterPro" id="IPR007052">
    <property type="entry name" value="CS_dom"/>
</dbReference>
<name>A0A6J1SY83_FRAOC</name>
<dbReference type="GeneID" id="113211892"/>
<feature type="domain" description="CHORD" evidence="6">
    <location>
        <begin position="8"/>
        <end position="67"/>
    </location>
</feature>
<evidence type="ECO:0000259" key="6">
    <source>
        <dbReference type="PROSITE" id="PS51401"/>
    </source>
</evidence>
<proteinExistence type="predicted"/>
<dbReference type="PANTHER" id="PTHR46983:SF3">
    <property type="entry name" value="CHPADIPLOID STATE MAINTENANCE PROTEIN CHPA"/>
    <property type="match status" value="1"/>
</dbReference>
<keyword evidence="2" id="KW-0677">Repeat</keyword>
<keyword evidence="1" id="KW-0479">Metal-binding</keyword>
<dbReference type="InterPro" id="IPR008978">
    <property type="entry name" value="HSP20-like_chaperone"/>
</dbReference>
<dbReference type="Pfam" id="PF04968">
    <property type="entry name" value="CHORD"/>
    <property type="match status" value="2"/>
</dbReference>
<feature type="region of interest" description="Disordered" evidence="4">
    <location>
        <begin position="312"/>
        <end position="341"/>
    </location>
</feature>
<dbReference type="PROSITE" id="PS51401">
    <property type="entry name" value="CHORD"/>
    <property type="match status" value="2"/>
</dbReference>
<dbReference type="PANTHER" id="PTHR46983">
    <property type="entry name" value="CYSTEINE AND HISTIDINE-RICH DOMAIN-CONTAINING PROTEIN 1"/>
    <property type="match status" value="1"/>
</dbReference>
<evidence type="ECO:0000313" key="7">
    <source>
        <dbReference type="Proteomes" id="UP000504606"/>
    </source>
</evidence>
<dbReference type="SUPFAM" id="SSF49764">
    <property type="entry name" value="HSP20-like chaperones"/>
    <property type="match status" value="1"/>
</dbReference>
<dbReference type="Proteomes" id="UP000504606">
    <property type="component" value="Unplaced"/>
</dbReference>
<evidence type="ECO:0000259" key="5">
    <source>
        <dbReference type="PROSITE" id="PS51203"/>
    </source>
</evidence>
<dbReference type="InterPro" id="IPR039790">
    <property type="entry name" value="CHRD1"/>
</dbReference>
<dbReference type="AlphaFoldDB" id="A0A6J1SY83"/>
<evidence type="ECO:0000256" key="3">
    <source>
        <dbReference type="ARBA" id="ARBA00022833"/>
    </source>
</evidence>
<feature type="domain" description="CHORD" evidence="6">
    <location>
        <begin position="148"/>
        <end position="207"/>
    </location>
</feature>
<evidence type="ECO:0000256" key="4">
    <source>
        <dbReference type="SAM" id="MobiDB-lite"/>
    </source>
</evidence>
<reference evidence="8" key="1">
    <citation type="submission" date="2025-08" db="UniProtKB">
        <authorList>
            <consortium name="RefSeq"/>
        </authorList>
    </citation>
    <scope>IDENTIFICATION</scope>
    <source>
        <tissue evidence="8">Whole organism</tissue>
    </source>
</reference>
<dbReference type="CTD" id="42874"/>
<dbReference type="CDD" id="cd06488">
    <property type="entry name" value="p23_melusin_like"/>
    <property type="match status" value="1"/>
</dbReference>
<gene>
    <name evidence="8" type="primary">LOC113211892</name>
</gene>
<sequence>MPKELLHCYRLGCGQKFDPEENQEDSCTFHAGQPVFHDAYKGWSCCNKKCTDFTEFLNIRGCSSSFHSNEKPPEPEKPVVDKSKADEVIVVRPPVQESLPRPPLTTPLTTLKTEISPSVKQQLETLQKSDDSSDQIVGDGTPPIGTTCKNGGCKASYEGIQSVDDQCLHHPGFPVFHEGMKFWSCCVKRTSDFNAFLDQAGCSSGKHVWFKKESKAGVKCRYDWHQTGSHVVVSVFAKKYDPFKSFVKLNPIRLVIHSYFPESDGSFDLDLELVGVVNVDQSSVSMLGTKIEVKLKKAEVGAWKNLNIPKTSVQSETSTDKPEDIPSTLESRVDAVDLSDL</sequence>
<keyword evidence="7" id="KW-1185">Reference proteome</keyword>
<evidence type="ECO:0000313" key="8">
    <source>
        <dbReference type="RefSeq" id="XP_026286204.1"/>
    </source>
</evidence>
<evidence type="ECO:0000256" key="2">
    <source>
        <dbReference type="ARBA" id="ARBA00022737"/>
    </source>
</evidence>
<feature type="domain" description="CS" evidence="5">
    <location>
        <begin position="217"/>
        <end position="307"/>
    </location>
</feature>
<evidence type="ECO:0000256" key="1">
    <source>
        <dbReference type="ARBA" id="ARBA00022723"/>
    </source>
</evidence>
<dbReference type="Gene3D" id="4.10.1130.20">
    <property type="match status" value="2"/>
</dbReference>
<dbReference type="PROSITE" id="PS51203">
    <property type="entry name" value="CS"/>
    <property type="match status" value="1"/>
</dbReference>
<dbReference type="InterPro" id="IPR007051">
    <property type="entry name" value="CHORD_dom"/>
</dbReference>
<organism evidence="7 8">
    <name type="scientific">Frankliniella occidentalis</name>
    <name type="common">Western flower thrips</name>
    <name type="synonym">Euthrips occidentalis</name>
    <dbReference type="NCBI Taxonomy" id="133901"/>
    <lineage>
        <taxon>Eukaryota</taxon>
        <taxon>Metazoa</taxon>
        <taxon>Ecdysozoa</taxon>
        <taxon>Arthropoda</taxon>
        <taxon>Hexapoda</taxon>
        <taxon>Insecta</taxon>
        <taxon>Pterygota</taxon>
        <taxon>Neoptera</taxon>
        <taxon>Paraneoptera</taxon>
        <taxon>Thysanoptera</taxon>
        <taxon>Terebrantia</taxon>
        <taxon>Thripoidea</taxon>
        <taxon>Thripidae</taxon>
        <taxon>Frankliniella</taxon>
    </lineage>
</organism>
<accession>A0A6J1SY83</accession>
<dbReference type="OrthoDB" id="10261079at2759"/>
<dbReference type="GO" id="GO:0046872">
    <property type="term" value="F:metal ion binding"/>
    <property type="evidence" value="ECO:0007669"/>
    <property type="project" value="UniProtKB-KW"/>
</dbReference>
<keyword evidence="3" id="KW-0862">Zinc</keyword>
<dbReference type="Gene3D" id="2.60.40.790">
    <property type="match status" value="1"/>
</dbReference>
<protein>
    <submittedName>
        <fullName evidence="8">Cysteine and histidine-rich domain-containing protein morgana</fullName>
    </submittedName>
</protein>